<dbReference type="PANTHER" id="PTHR45436">
    <property type="entry name" value="SENSOR HISTIDINE KINASE YKOH"/>
    <property type="match status" value="1"/>
</dbReference>
<feature type="domain" description="Histidine kinase" evidence="16">
    <location>
        <begin position="239"/>
        <end position="451"/>
    </location>
</feature>
<dbReference type="RefSeq" id="WP_130609749.1">
    <property type="nucleotide sequence ID" value="NZ_AP019400.1"/>
</dbReference>
<evidence type="ECO:0000313" key="18">
    <source>
        <dbReference type="EMBL" id="BBI33673.1"/>
    </source>
</evidence>
<comment type="catalytic activity">
    <reaction evidence="1">
        <text>ATP + protein L-histidine = ADP + protein N-phospho-L-histidine.</text>
        <dbReference type="EC" id="2.7.13.3"/>
    </reaction>
</comment>
<evidence type="ECO:0000256" key="5">
    <source>
        <dbReference type="ARBA" id="ARBA00022475"/>
    </source>
</evidence>
<feature type="transmembrane region" description="Helical" evidence="15">
    <location>
        <begin position="148"/>
        <end position="174"/>
    </location>
</feature>
<name>A0A3T1D6I1_9BACL</name>
<dbReference type="Pfam" id="PF00512">
    <property type="entry name" value="HisKA"/>
    <property type="match status" value="1"/>
</dbReference>
<dbReference type="SMART" id="SM00387">
    <property type="entry name" value="HATPase_c"/>
    <property type="match status" value="1"/>
</dbReference>
<dbReference type="Pfam" id="PF02518">
    <property type="entry name" value="HATPase_c"/>
    <property type="match status" value="1"/>
</dbReference>
<dbReference type="PROSITE" id="PS50109">
    <property type="entry name" value="HIS_KIN"/>
    <property type="match status" value="1"/>
</dbReference>
<dbReference type="InterPro" id="IPR036097">
    <property type="entry name" value="HisK_dim/P_sf"/>
</dbReference>
<keyword evidence="6" id="KW-0597">Phosphoprotein</keyword>
<dbReference type="GO" id="GO:0005886">
    <property type="term" value="C:plasma membrane"/>
    <property type="evidence" value="ECO:0007669"/>
    <property type="project" value="UniProtKB-SubCell"/>
</dbReference>
<sequence>MTLRSRFTLFTVFWLIFILILYNIFVYFFVIRVTTRGELQLLSNKTDMVIENLRKQGMRGLEDPKLLRDLYNYNEMMRIVTSDVRIVNQIGSDEELLAIPPQIQNFFLSETRQINGQRVLYLSVPFFEQGNLIGTVEATRRLTVLDSYLQILVGALSVTSIGAIVFAIFGTYWFTSRLTGPIGQMVQTMREIDRSGKLYRVKLNGREESVELQQMVRAFNQMIDRLDRTIEHQKHFVADASHELKTPLTVISSYADMLKRWGRDNPEIRDEAIEAISKETERLQNLIRSMLTLAEAEQDEWLDVSRFDVASVVRELSEVLGKTFRRQIRVHFDGHAVQMKGDKEKIRQLLLILIDNAIKYSKEPIDVRIRLSKGGVKLEVTDYGIGVPESEIPYMFERFYRVDEARHRSTGGSGLGLSIAKKIVDIHEGNVEVFSKPGIGTTISIQLPRKL</sequence>
<evidence type="ECO:0000256" key="6">
    <source>
        <dbReference type="ARBA" id="ARBA00022553"/>
    </source>
</evidence>
<dbReference type="InterPro" id="IPR041610">
    <property type="entry name" value="ArlS_N"/>
</dbReference>
<dbReference type="GO" id="GO:0005524">
    <property type="term" value="F:ATP binding"/>
    <property type="evidence" value="ECO:0007669"/>
    <property type="project" value="UniProtKB-KW"/>
</dbReference>
<evidence type="ECO:0000256" key="11">
    <source>
        <dbReference type="ARBA" id="ARBA00022840"/>
    </source>
</evidence>
<feature type="transmembrane region" description="Helical" evidence="15">
    <location>
        <begin position="12"/>
        <end position="31"/>
    </location>
</feature>
<dbReference type="PANTHER" id="PTHR45436:SF5">
    <property type="entry name" value="SENSOR HISTIDINE KINASE TRCS"/>
    <property type="match status" value="1"/>
</dbReference>
<dbReference type="InterPro" id="IPR004358">
    <property type="entry name" value="Sig_transdc_His_kin-like_C"/>
</dbReference>
<dbReference type="AlphaFoldDB" id="A0A3T1D6I1"/>
<organism evidence="18 19">
    <name type="scientific">Cohnella abietis</name>
    <dbReference type="NCBI Taxonomy" id="2507935"/>
    <lineage>
        <taxon>Bacteria</taxon>
        <taxon>Bacillati</taxon>
        <taxon>Bacillota</taxon>
        <taxon>Bacilli</taxon>
        <taxon>Bacillales</taxon>
        <taxon>Paenibacillaceae</taxon>
        <taxon>Cohnella</taxon>
    </lineage>
</organism>
<dbReference type="OrthoDB" id="9786919at2"/>
<keyword evidence="11" id="KW-0067">ATP-binding</keyword>
<evidence type="ECO:0000256" key="13">
    <source>
        <dbReference type="ARBA" id="ARBA00023012"/>
    </source>
</evidence>
<dbReference type="FunFam" id="3.30.565.10:FF:000006">
    <property type="entry name" value="Sensor histidine kinase WalK"/>
    <property type="match status" value="1"/>
</dbReference>
<dbReference type="Gene3D" id="3.30.565.10">
    <property type="entry name" value="Histidine kinase-like ATPase, C-terminal domain"/>
    <property type="match status" value="1"/>
</dbReference>
<keyword evidence="13" id="KW-0902">Two-component regulatory system</keyword>
<dbReference type="EMBL" id="AP019400">
    <property type="protein sequence ID" value="BBI33673.1"/>
    <property type="molecule type" value="Genomic_DNA"/>
</dbReference>
<dbReference type="PRINTS" id="PR00344">
    <property type="entry name" value="BCTRLSENSOR"/>
</dbReference>
<evidence type="ECO:0000259" key="16">
    <source>
        <dbReference type="PROSITE" id="PS50109"/>
    </source>
</evidence>
<evidence type="ECO:0000256" key="1">
    <source>
        <dbReference type="ARBA" id="ARBA00000085"/>
    </source>
</evidence>
<dbReference type="InterPro" id="IPR003660">
    <property type="entry name" value="HAMP_dom"/>
</dbReference>
<keyword evidence="8 15" id="KW-0812">Transmembrane</keyword>
<dbReference type="InterPro" id="IPR005467">
    <property type="entry name" value="His_kinase_dom"/>
</dbReference>
<dbReference type="CDD" id="cd00082">
    <property type="entry name" value="HisKA"/>
    <property type="match status" value="1"/>
</dbReference>
<dbReference type="PROSITE" id="PS50885">
    <property type="entry name" value="HAMP"/>
    <property type="match status" value="1"/>
</dbReference>
<dbReference type="InterPro" id="IPR036890">
    <property type="entry name" value="HATPase_C_sf"/>
</dbReference>
<dbReference type="SMART" id="SM00304">
    <property type="entry name" value="HAMP"/>
    <property type="match status" value="1"/>
</dbReference>
<dbReference type="KEGG" id="cohn:KCTCHS21_30720"/>
<dbReference type="GO" id="GO:0000155">
    <property type="term" value="F:phosphorelay sensor kinase activity"/>
    <property type="evidence" value="ECO:0007669"/>
    <property type="project" value="InterPro"/>
</dbReference>
<keyword evidence="5" id="KW-1003">Cell membrane</keyword>
<evidence type="ECO:0000256" key="15">
    <source>
        <dbReference type="SAM" id="Phobius"/>
    </source>
</evidence>
<dbReference type="Pfam" id="PF18719">
    <property type="entry name" value="ArlS_N"/>
    <property type="match status" value="1"/>
</dbReference>
<dbReference type="FunFam" id="1.10.287.130:FF:000001">
    <property type="entry name" value="Two-component sensor histidine kinase"/>
    <property type="match status" value="1"/>
</dbReference>
<dbReference type="Gene3D" id="1.10.287.130">
    <property type="match status" value="1"/>
</dbReference>
<dbReference type="CDD" id="cd06225">
    <property type="entry name" value="HAMP"/>
    <property type="match status" value="1"/>
</dbReference>
<comment type="subcellular location">
    <subcellularLocation>
        <location evidence="2">Cell membrane</location>
        <topology evidence="2">Multi-pass membrane protein</topology>
    </subcellularLocation>
</comment>
<reference evidence="18 19" key="1">
    <citation type="submission" date="2019-01" db="EMBL/GenBank/DDBJ databases">
        <title>Complete genome sequence of Cohnella hallensis HS21 isolated from Korean fir (Abies koreana) rhizospheric soil.</title>
        <authorList>
            <person name="Jiang L."/>
            <person name="Kang S.W."/>
            <person name="Kim S."/>
            <person name="Jung J."/>
            <person name="Kim C.Y."/>
            <person name="Kim D.H."/>
            <person name="Kim S.W."/>
            <person name="Lee J."/>
        </authorList>
    </citation>
    <scope>NUCLEOTIDE SEQUENCE [LARGE SCALE GENOMIC DNA]</scope>
    <source>
        <strain evidence="18 19">HS21</strain>
    </source>
</reference>
<keyword evidence="19" id="KW-1185">Reference proteome</keyword>
<keyword evidence="7" id="KW-0808">Transferase</keyword>
<feature type="domain" description="HAMP" evidence="17">
    <location>
        <begin position="176"/>
        <end position="231"/>
    </location>
</feature>
<dbReference type="CDD" id="cd00075">
    <property type="entry name" value="HATPase"/>
    <property type="match status" value="1"/>
</dbReference>
<gene>
    <name evidence="18" type="primary">ykoH</name>
    <name evidence="18" type="ORF">KCTCHS21_30720</name>
</gene>
<evidence type="ECO:0000256" key="8">
    <source>
        <dbReference type="ARBA" id="ARBA00022692"/>
    </source>
</evidence>
<evidence type="ECO:0000256" key="7">
    <source>
        <dbReference type="ARBA" id="ARBA00022679"/>
    </source>
</evidence>
<dbReference type="Pfam" id="PF00672">
    <property type="entry name" value="HAMP"/>
    <property type="match status" value="1"/>
</dbReference>
<dbReference type="InterPro" id="IPR003594">
    <property type="entry name" value="HATPase_dom"/>
</dbReference>
<keyword evidence="10 18" id="KW-0418">Kinase</keyword>
<evidence type="ECO:0000313" key="19">
    <source>
        <dbReference type="Proteomes" id="UP000289856"/>
    </source>
</evidence>
<evidence type="ECO:0000256" key="14">
    <source>
        <dbReference type="ARBA" id="ARBA00023136"/>
    </source>
</evidence>
<keyword evidence="12 15" id="KW-1133">Transmembrane helix</keyword>
<keyword evidence="14 15" id="KW-0472">Membrane</keyword>
<accession>A0A3T1D6I1</accession>
<dbReference type="SUPFAM" id="SSF47384">
    <property type="entry name" value="Homodimeric domain of signal transducing histidine kinase"/>
    <property type="match status" value="1"/>
</dbReference>
<dbReference type="SUPFAM" id="SSF55874">
    <property type="entry name" value="ATPase domain of HSP90 chaperone/DNA topoisomerase II/histidine kinase"/>
    <property type="match status" value="1"/>
</dbReference>
<evidence type="ECO:0000256" key="4">
    <source>
        <dbReference type="ARBA" id="ARBA00015735"/>
    </source>
</evidence>
<protein>
    <recommendedName>
        <fullName evidence="4">Signal transduction histidine-protein kinase ArlS</fullName>
        <ecNumber evidence="3">2.7.13.3</ecNumber>
    </recommendedName>
</protein>
<dbReference type="InterPro" id="IPR003661">
    <property type="entry name" value="HisK_dim/P_dom"/>
</dbReference>
<dbReference type="InterPro" id="IPR050428">
    <property type="entry name" value="TCS_sensor_his_kinase"/>
</dbReference>
<keyword evidence="9" id="KW-0547">Nucleotide-binding</keyword>
<evidence type="ECO:0000256" key="12">
    <source>
        <dbReference type="ARBA" id="ARBA00022989"/>
    </source>
</evidence>
<evidence type="ECO:0000259" key="17">
    <source>
        <dbReference type="PROSITE" id="PS50885"/>
    </source>
</evidence>
<dbReference type="Gene3D" id="6.10.340.10">
    <property type="match status" value="1"/>
</dbReference>
<evidence type="ECO:0000256" key="3">
    <source>
        <dbReference type="ARBA" id="ARBA00012438"/>
    </source>
</evidence>
<dbReference type="Proteomes" id="UP000289856">
    <property type="component" value="Chromosome"/>
</dbReference>
<evidence type="ECO:0000256" key="9">
    <source>
        <dbReference type="ARBA" id="ARBA00022741"/>
    </source>
</evidence>
<evidence type="ECO:0000256" key="2">
    <source>
        <dbReference type="ARBA" id="ARBA00004651"/>
    </source>
</evidence>
<evidence type="ECO:0000256" key="10">
    <source>
        <dbReference type="ARBA" id="ARBA00022777"/>
    </source>
</evidence>
<proteinExistence type="predicted"/>
<dbReference type="EC" id="2.7.13.3" evidence="3"/>
<dbReference type="SMART" id="SM00388">
    <property type="entry name" value="HisKA"/>
    <property type="match status" value="1"/>
</dbReference>